<feature type="compositionally biased region" description="Polar residues" evidence="8">
    <location>
        <begin position="568"/>
        <end position="585"/>
    </location>
</feature>
<evidence type="ECO:0000256" key="4">
    <source>
        <dbReference type="ARBA" id="ARBA00023054"/>
    </source>
</evidence>
<dbReference type="Pfam" id="PF07888">
    <property type="entry name" value="CALCOCO1"/>
    <property type="match status" value="2"/>
</dbReference>
<feature type="coiled-coil region" evidence="7">
    <location>
        <begin position="258"/>
        <end position="316"/>
    </location>
</feature>
<keyword evidence="3" id="KW-0963">Cytoplasm</keyword>
<dbReference type="InterPro" id="IPR012852">
    <property type="entry name" value="CALCOCO1-like"/>
</dbReference>
<dbReference type="GO" id="GO:0005634">
    <property type="term" value="C:nucleus"/>
    <property type="evidence" value="ECO:0007669"/>
    <property type="project" value="UniProtKB-SubCell"/>
</dbReference>
<evidence type="ECO:0000256" key="1">
    <source>
        <dbReference type="ARBA" id="ARBA00004123"/>
    </source>
</evidence>
<feature type="coiled-coil region" evidence="7">
    <location>
        <begin position="367"/>
        <end position="464"/>
    </location>
</feature>
<organism evidence="11 12">
    <name type="scientific">Polypterus senegalus</name>
    <name type="common">Senegal bichir</name>
    <dbReference type="NCBI Taxonomy" id="55291"/>
    <lineage>
        <taxon>Eukaryota</taxon>
        <taxon>Metazoa</taxon>
        <taxon>Chordata</taxon>
        <taxon>Craniata</taxon>
        <taxon>Vertebrata</taxon>
        <taxon>Euteleostomi</taxon>
        <taxon>Actinopterygii</taxon>
        <taxon>Polypteriformes</taxon>
        <taxon>Polypteridae</taxon>
        <taxon>Polypterus</taxon>
    </lineage>
</organism>
<evidence type="ECO:0000256" key="7">
    <source>
        <dbReference type="SAM" id="Coils"/>
    </source>
</evidence>
<feature type="non-terminal residue" evidence="11">
    <location>
        <position position="626"/>
    </location>
</feature>
<keyword evidence="12" id="KW-1185">Reference proteome</keyword>
<evidence type="ECO:0000256" key="8">
    <source>
        <dbReference type="SAM" id="MobiDB-lite"/>
    </source>
</evidence>
<name>A0A8X7XHR8_POLSE</name>
<comment type="caution">
    <text evidence="11">The sequence shown here is derived from an EMBL/GenBank/DDBJ whole genome shotgun (WGS) entry which is preliminary data.</text>
</comment>
<dbReference type="GO" id="GO:0005737">
    <property type="term" value="C:cytoplasm"/>
    <property type="evidence" value="ECO:0007669"/>
    <property type="project" value="UniProtKB-SubCell"/>
</dbReference>
<feature type="region of interest" description="Disordered" evidence="8">
    <location>
        <begin position="473"/>
        <end position="505"/>
    </location>
</feature>
<dbReference type="GO" id="GO:0045944">
    <property type="term" value="P:positive regulation of transcription by RNA polymerase II"/>
    <property type="evidence" value="ECO:0007669"/>
    <property type="project" value="TreeGrafter"/>
</dbReference>
<feature type="non-terminal residue" evidence="11">
    <location>
        <position position="1"/>
    </location>
</feature>
<accession>A0A8X7XHR8</accession>
<feature type="domain" description="SKICH" evidence="10">
    <location>
        <begin position="17"/>
        <end position="120"/>
    </location>
</feature>
<gene>
    <name evidence="11" type="primary">Calcoco1</name>
    <name evidence="11" type="ORF">GTO96_0014271</name>
</gene>
<reference evidence="11 12" key="1">
    <citation type="journal article" date="2021" name="Cell">
        <title>Tracing the genetic footprints of vertebrate landing in non-teleost ray-finned fishes.</title>
        <authorList>
            <person name="Bi X."/>
            <person name="Wang K."/>
            <person name="Yang L."/>
            <person name="Pan H."/>
            <person name="Jiang H."/>
            <person name="Wei Q."/>
            <person name="Fang M."/>
            <person name="Yu H."/>
            <person name="Zhu C."/>
            <person name="Cai Y."/>
            <person name="He Y."/>
            <person name="Gan X."/>
            <person name="Zeng H."/>
            <person name="Yu D."/>
            <person name="Zhu Y."/>
            <person name="Jiang H."/>
            <person name="Qiu Q."/>
            <person name="Yang H."/>
            <person name="Zhang Y.E."/>
            <person name="Wang W."/>
            <person name="Zhu M."/>
            <person name="He S."/>
            <person name="Zhang G."/>
        </authorList>
    </citation>
    <scope>NUCLEOTIDE SEQUENCE [LARGE SCALE GENOMIC DNA]</scope>
    <source>
        <strain evidence="11">Bchr_013</strain>
    </source>
</reference>
<dbReference type="InterPro" id="IPR051002">
    <property type="entry name" value="UBA_autophagy_assoc_protein"/>
</dbReference>
<evidence type="ECO:0000313" key="12">
    <source>
        <dbReference type="Proteomes" id="UP000886611"/>
    </source>
</evidence>
<evidence type="ECO:0000256" key="3">
    <source>
        <dbReference type="ARBA" id="ARBA00022490"/>
    </source>
</evidence>
<dbReference type="PANTHER" id="PTHR31915:SF5">
    <property type="entry name" value="CALCIUM-BINDING AND COILED-COIL DOMAIN-CONTAINING PROTEIN 1"/>
    <property type="match status" value="1"/>
</dbReference>
<proteinExistence type="inferred from homology"/>
<comment type="similarity">
    <text evidence="6">Belongs to the CALCOCO family.</text>
</comment>
<evidence type="ECO:0000259" key="10">
    <source>
        <dbReference type="Pfam" id="PF17751"/>
    </source>
</evidence>
<feature type="compositionally biased region" description="Polar residues" evidence="8">
    <location>
        <begin position="473"/>
        <end position="488"/>
    </location>
</feature>
<feature type="domain" description="Calcium binding and coiled-coil" evidence="9">
    <location>
        <begin position="286"/>
        <end position="545"/>
    </location>
</feature>
<keyword evidence="5" id="KW-0539">Nucleus</keyword>
<feature type="region of interest" description="Disordered" evidence="8">
    <location>
        <begin position="538"/>
        <end position="626"/>
    </location>
</feature>
<sequence>MEWLQVSVSQDCPMEKVTFHNVAQSYIPQSRVECHYTLSPAHAWSSKDWIGIFKVGWNSIRDYHTFVWSQVPDGYQEGTPAKCCVNFQAFYLPKGSSESYQFCYVDSQGEVCSCSTPFTFSAPQTLDELVTLEGEDGVASDMLFIIPKAEMLQGRLEECQQEKSQLLESNAEMKHEMAELQMRSADLKRALSWAEGRYSLLLEKYQKGLQDKQVVTSERDILIQQQAENQKQICELEEDIKVISGKVLEKETELDRMKDHLKKVILMQEEQAKSLEGEDQDKERLQERAETLQEQVRDLQDQLSASQQKAEVLAEELASALSTRDHATLKLKKTLLLTAELNAQLADSTLAWKEGRTQWLQEKTVLLNSLEMSLQVEKEKILNLSCEVLKLEESLQKERIDKERFRLERDCSLVQLGDAMQTVKELKSTLVAIQKERDQLAVEKEELFDYMRKLEQRLEKMADSKWSEVDSNISNFSFPARPNSPTTTDSEDELPEDVRPTCQRRPYNLTIEKGSFCAPPPLPSRMPQGGVVISQPTAISTSQSSNERQDPKWESDSSGDKECLVSKVPSSGGETAAQLSETTCSIIRLPSRTGDSDEDLGELASASPWKEGPFCREPTAGLEGAH</sequence>
<evidence type="ECO:0000256" key="5">
    <source>
        <dbReference type="ARBA" id="ARBA00023242"/>
    </source>
</evidence>
<evidence type="ECO:0000259" key="9">
    <source>
        <dbReference type="Pfam" id="PF07888"/>
    </source>
</evidence>
<evidence type="ECO:0000256" key="2">
    <source>
        <dbReference type="ARBA" id="ARBA00004496"/>
    </source>
</evidence>
<dbReference type="InterPro" id="IPR041611">
    <property type="entry name" value="SKICH"/>
</dbReference>
<feature type="coiled-coil region" evidence="7">
    <location>
        <begin position="149"/>
        <end position="190"/>
    </location>
</feature>
<dbReference type="PANTHER" id="PTHR31915">
    <property type="entry name" value="SKICH DOMAIN-CONTAINING PROTEIN"/>
    <property type="match status" value="1"/>
</dbReference>
<evidence type="ECO:0000256" key="6">
    <source>
        <dbReference type="ARBA" id="ARBA00037963"/>
    </source>
</evidence>
<comment type="subcellular location">
    <subcellularLocation>
        <location evidence="2">Cytoplasm</location>
    </subcellularLocation>
    <subcellularLocation>
        <location evidence="1">Nucleus</location>
    </subcellularLocation>
</comment>
<dbReference type="EMBL" id="JAATIS010000485">
    <property type="protein sequence ID" value="KAG2467914.1"/>
    <property type="molecule type" value="Genomic_DNA"/>
</dbReference>
<feature type="domain" description="Calcium binding and coiled-coil" evidence="9">
    <location>
        <begin position="126"/>
        <end position="273"/>
    </location>
</feature>
<dbReference type="Pfam" id="PF17751">
    <property type="entry name" value="SKICH"/>
    <property type="match status" value="1"/>
</dbReference>
<dbReference type="GO" id="GO:0003713">
    <property type="term" value="F:transcription coactivator activity"/>
    <property type="evidence" value="ECO:0007669"/>
    <property type="project" value="TreeGrafter"/>
</dbReference>
<dbReference type="Proteomes" id="UP000886611">
    <property type="component" value="Unassembled WGS sequence"/>
</dbReference>
<dbReference type="AlphaFoldDB" id="A0A8X7XHR8"/>
<dbReference type="Gene3D" id="2.60.40.2840">
    <property type="match status" value="1"/>
</dbReference>
<evidence type="ECO:0000313" key="11">
    <source>
        <dbReference type="EMBL" id="KAG2467914.1"/>
    </source>
</evidence>
<protein>
    <submittedName>
        <fullName evidence="11">CACO1 protein</fullName>
    </submittedName>
</protein>
<keyword evidence="4 7" id="KW-0175">Coiled coil</keyword>
<feature type="compositionally biased region" description="Basic and acidic residues" evidence="8">
    <location>
        <begin position="547"/>
        <end position="564"/>
    </location>
</feature>